<keyword evidence="1" id="KW-0853">WD repeat</keyword>
<dbReference type="KEGG" id="lbc:LACBIDRAFT_312176"/>
<dbReference type="PANTHER" id="PTHR11227">
    <property type="entry name" value="WD-REPEAT PROTEIN INTERACTING WITH PHOSPHOINOSIDES WIPI -RELATED"/>
    <property type="match status" value="1"/>
</dbReference>
<evidence type="ECO:0000256" key="1">
    <source>
        <dbReference type="ARBA" id="ARBA00022574"/>
    </source>
</evidence>
<dbReference type="GeneID" id="6083700"/>
<dbReference type="AlphaFoldDB" id="B0DVP1"/>
<dbReference type="InParanoid" id="B0DVP1"/>
<dbReference type="RefSeq" id="XP_001887992.1">
    <property type="nucleotide sequence ID" value="XM_001887957.1"/>
</dbReference>
<organism evidence="4">
    <name type="scientific">Laccaria bicolor (strain S238N-H82 / ATCC MYA-4686)</name>
    <name type="common">Bicoloured deceiver</name>
    <name type="synonym">Laccaria laccata var. bicolor</name>
    <dbReference type="NCBI Taxonomy" id="486041"/>
    <lineage>
        <taxon>Eukaryota</taxon>
        <taxon>Fungi</taxon>
        <taxon>Dikarya</taxon>
        <taxon>Basidiomycota</taxon>
        <taxon>Agaricomycotina</taxon>
        <taxon>Agaricomycetes</taxon>
        <taxon>Agaricomycetidae</taxon>
        <taxon>Agaricales</taxon>
        <taxon>Agaricineae</taxon>
        <taxon>Hydnangiaceae</taxon>
        <taxon>Laccaria</taxon>
    </lineage>
</organism>
<reference evidence="3 4" key="1">
    <citation type="journal article" date="2008" name="Nature">
        <title>The genome of Laccaria bicolor provides insights into mycorrhizal symbiosis.</title>
        <authorList>
            <person name="Martin F."/>
            <person name="Aerts A."/>
            <person name="Ahren D."/>
            <person name="Brun A."/>
            <person name="Danchin E.G.J."/>
            <person name="Duchaussoy F."/>
            <person name="Gibon J."/>
            <person name="Kohler A."/>
            <person name="Lindquist E."/>
            <person name="Pereda V."/>
            <person name="Salamov A."/>
            <person name="Shapiro H.J."/>
            <person name="Wuyts J."/>
            <person name="Blaudez D."/>
            <person name="Buee M."/>
            <person name="Brokstein P."/>
            <person name="Canbaeck B."/>
            <person name="Cohen D."/>
            <person name="Courty P.E."/>
            <person name="Coutinho P.M."/>
            <person name="Delaruelle C."/>
            <person name="Detter J.C."/>
            <person name="Deveau A."/>
            <person name="DiFazio S."/>
            <person name="Duplessis S."/>
            <person name="Fraissinet-Tachet L."/>
            <person name="Lucic E."/>
            <person name="Frey-Klett P."/>
            <person name="Fourrey C."/>
            <person name="Feussner I."/>
            <person name="Gay G."/>
            <person name="Grimwood J."/>
            <person name="Hoegger P.J."/>
            <person name="Jain P."/>
            <person name="Kilaru S."/>
            <person name="Labbe J."/>
            <person name="Lin Y.C."/>
            <person name="Legue V."/>
            <person name="Le Tacon F."/>
            <person name="Marmeisse R."/>
            <person name="Melayah D."/>
            <person name="Montanini B."/>
            <person name="Muratet M."/>
            <person name="Nehls U."/>
            <person name="Niculita-Hirzel H."/>
            <person name="Oudot-Le Secq M.P."/>
            <person name="Peter M."/>
            <person name="Quesneville H."/>
            <person name="Rajashekar B."/>
            <person name="Reich M."/>
            <person name="Rouhier N."/>
            <person name="Schmutz J."/>
            <person name="Yin T."/>
            <person name="Chalot M."/>
            <person name="Henrissat B."/>
            <person name="Kuees U."/>
            <person name="Lucas S."/>
            <person name="Van de Peer Y."/>
            <person name="Podila G.K."/>
            <person name="Polle A."/>
            <person name="Pukkila P.J."/>
            <person name="Richardson P.M."/>
            <person name="Rouze P."/>
            <person name="Sanders I.R."/>
            <person name="Stajich J.E."/>
            <person name="Tunlid A."/>
            <person name="Tuskan G."/>
            <person name="Grigoriev I.V."/>
        </authorList>
    </citation>
    <scope>NUCLEOTIDE SEQUENCE [LARGE SCALE GENOMIC DNA]</scope>
    <source>
        <strain evidence="4">S238N-H82 / ATCC MYA-4686</strain>
    </source>
</reference>
<dbReference type="EMBL" id="DS547140">
    <property type="protein sequence ID" value="EDR01285.1"/>
    <property type="molecule type" value="Genomic_DNA"/>
</dbReference>
<dbReference type="STRING" id="486041.B0DVP1"/>
<evidence type="ECO:0000313" key="3">
    <source>
        <dbReference type="EMBL" id="EDR01285.1"/>
    </source>
</evidence>
<dbReference type="HOGENOM" id="CLU_1586767_0_0_1"/>
<keyword evidence="2" id="KW-0677">Repeat</keyword>
<dbReference type="InterPro" id="IPR048720">
    <property type="entry name" value="PROPPIN"/>
</dbReference>
<protein>
    <submittedName>
        <fullName evidence="3">Predicted protein</fullName>
    </submittedName>
</protein>
<name>B0DVP1_LACBS</name>
<gene>
    <name evidence="3" type="ORF">LACBIDRAFT_312176</name>
</gene>
<dbReference type="Proteomes" id="UP000001194">
    <property type="component" value="Unassembled WGS sequence"/>
</dbReference>
<proteinExistence type="predicted"/>
<sequence>MNSTRSIFAGTREARIYRINFNVVSSCSAHDTVHIFKLREGVQDLDSGYEAFIEKKKRSVSSSLRKRSMRLTKSLMHAVGDTLLTRSQRCGSRRETLPSSNCQRAGHGASLHCQERWPMVISAEGYFYLYSIDLENGGECLLLKQYGLLDSGDESSLASLLDGKPAGN</sequence>
<evidence type="ECO:0000313" key="4">
    <source>
        <dbReference type="Proteomes" id="UP000001194"/>
    </source>
</evidence>
<accession>B0DVP1</accession>
<keyword evidence="4" id="KW-1185">Reference proteome</keyword>
<evidence type="ECO:0000256" key="2">
    <source>
        <dbReference type="ARBA" id="ARBA00022737"/>
    </source>
</evidence>
<dbReference type="OrthoDB" id="1667587at2759"/>